<gene>
    <name evidence="1" type="ORF">AsAng_0050770</name>
</gene>
<accession>A0A915YK58</accession>
<dbReference type="EMBL" id="AP026867">
    <property type="protein sequence ID" value="BDS14298.1"/>
    <property type="molecule type" value="Genomic_DNA"/>
</dbReference>
<dbReference type="RefSeq" id="WP_264789518.1">
    <property type="nucleotide sequence ID" value="NZ_AP026867.1"/>
</dbReference>
<organism evidence="1 2">
    <name type="scientific">Aureispira anguillae</name>
    <dbReference type="NCBI Taxonomy" id="2864201"/>
    <lineage>
        <taxon>Bacteria</taxon>
        <taxon>Pseudomonadati</taxon>
        <taxon>Bacteroidota</taxon>
        <taxon>Saprospiria</taxon>
        <taxon>Saprospirales</taxon>
        <taxon>Saprospiraceae</taxon>
        <taxon>Aureispira</taxon>
    </lineage>
</organism>
<protein>
    <submittedName>
        <fullName evidence="1">Uncharacterized protein</fullName>
    </submittedName>
</protein>
<reference evidence="1" key="1">
    <citation type="submission" date="2022-09" db="EMBL/GenBank/DDBJ databases">
        <title>Aureispira anguillicida sp. nov., isolated from Leptocephalus of Japanese eel Anguilla japonica.</title>
        <authorList>
            <person name="Yuasa K."/>
            <person name="Mekata T."/>
            <person name="Ikunari K."/>
        </authorList>
    </citation>
    <scope>NUCLEOTIDE SEQUENCE</scope>
    <source>
        <strain evidence="1">EL160426</strain>
    </source>
</reference>
<sequence>MNYKQKYQALLGGIVLFVVLAYFLAFGKTWTAYRTTTQLEQRLSNAAQAWKDIETYQHQLNQLSKEQNNQHFTPNNLFQKVTGFCQENKLGIKGMSEPTVYQQEDMVILQNAIRVEGTFIPMVELLYTLEQKEQLGRVVSAEFELTKNYQSRKKELIGTIYLQNIQHQSSKTTNHLN</sequence>
<name>A0A915YK58_9BACT</name>
<proteinExistence type="predicted"/>
<dbReference type="KEGG" id="aup:AsAng_0050770"/>
<keyword evidence="2" id="KW-1185">Reference proteome</keyword>
<evidence type="ECO:0000313" key="1">
    <source>
        <dbReference type="EMBL" id="BDS14298.1"/>
    </source>
</evidence>
<evidence type="ECO:0000313" key="2">
    <source>
        <dbReference type="Proteomes" id="UP001060919"/>
    </source>
</evidence>
<dbReference type="AlphaFoldDB" id="A0A915YK58"/>
<dbReference type="Proteomes" id="UP001060919">
    <property type="component" value="Chromosome"/>
</dbReference>